<dbReference type="InterPro" id="IPR025662">
    <property type="entry name" value="Sigma_54_int_dom_ATP-bd_1"/>
</dbReference>
<dbReference type="EMBL" id="VXIS01000038">
    <property type="protein sequence ID" value="KAA8911221.1"/>
    <property type="molecule type" value="Genomic_DNA"/>
</dbReference>
<gene>
    <name evidence="1" type="ORF">FN846DRAFT_887948</name>
</gene>
<proteinExistence type="predicted"/>
<dbReference type="AlphaFoldDB" id="A0A5J5F411"/>
<sequence>MTNKKICKVCAPWGSASNNSRHMRLHHHMYYCEEHDKYMRVVEYANLSTGWLECGCRLKLRIGKAAGWWKKLSTARQALDCRRAAEVEADMSDQDELVGDEAVAVEREEADAVECDMAGLPAQNNCCTMRLMLHRELGANDDFAALLAKLDVVDNKAEDQSRFRPRAYGSLPAMGAWGGNSTLPPRFVKLYAPVDPEDRQRQVQQQDDAVPADEGPQEIATWDKALLGGRVTSIACIRQLPGDKIIGWTPGSNEISYAANVICHFDAVCVVSEFARRMASLLADRDADHPMVLFLRGQSGSGKTWLARKLVEPVEGADISITSFEGGAAKRTIPPSYDKRRSVKLTKRVFDKLPKWSKTAKTAANESSSRAVVGYRMDGLLLIDMPGGEVVADHPEETRRINATNTEVLDTLHHFCKTGQFSNKCTRNKRAVGELFVNKLRILGVRVVVATVVRGTDVGNTKAFGPLKDRFQGQRSQQP</sequence>
<accession>A0A5J5F411</accession>
<organism evidence="1 2">
    <name type="scientific">Sphaerosporella brunnea</name>
    <dbReference type="NCBI Taxonomy" id="1250544"/>
    <lineage>
        <taxon>Eukaryota</taxon>
        <taxon>Fungi</taxon>
        <taxon>Dikarya</taxon>
        <taxon>Ascomycota</taxon>
        <taxon>Pezizomycotina</taxon>
        <taxon>Pezizomycetes</taxon>
        <taxon>Pezizales</taxon>
        <taxon>Pyronemataceae</taxon>
        <taxon>Sphaerosporella</taxon>
    </lineage>
</organism>
<comment type="caution">
    <text evidence="1">The sequence shown here is derived from an EMBL/GenBank/DDBJ whole genome shotgun (WGS) entry which is preliminary data.</text>
</comment>
<keyword evidence="2" id="KW-1185">Reference proteome</keyword>
<reference evidence="1 2" key="1">
    <citation type="submission" date="2019-09" db="EMBL/GenBank/DDBJ databases">
        <title>Draft genome of the ectomycorrhizal ascomycete Sphaerosporella brunnea.</title>
        <authorList>
            <consortium name="DOE Joint Genome Institute"/>
            <person name="Benucci G.M."/>
            <person name="Marozzi G."/>
            <person name="Antonielli L."/>
            <person name="Sanchez S."/>
            <person name="Marco P."/>
            <person name="Wang X."/>
            <person name="Falini L.B."/>
            <person name="Barry K."/>
            <person name="Haridas S."/>
            <person name="Lipzen A."/>
            <person name="Labutti K."/>
            <person name="Grigoriev I.V."/>
            <person name="Murat C."/>
            <person name="Martin F."/>
            <person name="Albertini E."/>
            <person name="Donnini D."/>
            <person name="Bonito G."/>
        </authorList>
    </citation>
    <scope>NUCLEOTIDE SEQUENCE [LARGE SCALE GENOMIC DNA]</scope>
    <source>
        <strain evidence="1 2">Sb_GMNB300</strain>
    </source>
</reference>
<evidence type="ECO:0000313" key="1">
    <source>
        <dbReference type="EMBL" id="KAA8911221.1"/>
    </source>
</evidence>
<dbReference type="Proteomes" id="UP000326924">
    <property type="component" value="Unassembled WGS sequence"/>
</dbReference>
<protein>
    <submittedName>
        <fullName evidence="1">Uncharacterized protein</fullName>
    </submittedName>
</protein>
<evidence type="ECO:0000313" key="2">
    <source>
        <dbReference type="Proteomes" id="UP000326924"/>
    </source>
</evidence>
<dbReference type="PROSITE" id="PS00675">
    <property type="entry name" value="SIGMA54_INTERACT_1"/>
    <property type="match status" value="1"/>
</dbReference>
<name>A0A5J5F411_9PEZI</name>
<dbReference type="InParanoid" id="A0A5J5F411"/>